<evidence type="ECO:0008006" key="4">
    <source>
        <dbReference type="Google" id="ProtNLM"/>
    </source>
</evidence>
<sequence length="122" mass="13358">MSVYIHLSAALWVLAIGALQLASTKGTPRHRVLGWSWMVAMMVAALSSFWLTSHLDWFMGYGPIHLLSIWVIICVVISVSAIRCGNIRRHRGFAVGAYLGTLGAAVGALAMPGRLLHTYFFT</sequence>
<gene>
    <name evidence="2" type="ORF">DCP75_15235</name>
</gene>
<evidence type="ECO:0000313" key="2">
    <source>
        <dbReference type="EMBL" id="HAN29043.1"/>
    </source>
</evidence>
<dbReference type="AlphaFoldDB" id="A0A3C1KRC8"/>
<dbReference type="Proteomes" id="UP000259273">
    <property type="component" value="Unassembled WGS sequence"/>
</dbReference>
<feature type="transmembrane region" description="Helical" evidence="1">
    <location>
        <begin position="64"/>
        <end position="83"/>
    </location>
</feature>
<keyword evidence="1" id="KW-1133">Transmembrane helix</keyword>
<keyword evidence="1" id="KW-0472">Membrane</keyword>
<keyword evidence="1" id="KW-0812">Transmembrane</keyword>
<comment type="caution">
    <text evidence="2">The sequence shown here is derived from an EMBL/GenBank/DDBJ whole genome shotgun (WGS) entry which is preliminary data.</text>
</comment>
<evidence type="ECO:0000256" key="1">
    <source>
        <dbReference type="SAM" id="Phobius"/>
    </source>
</evidence>
<feature type="transmembrane region" description="Helical" evidence="1">
    <location>
        <begin position="95"/>
        <end position="116"/>
    </location>
</feature>
<dbReference type="EMBL" id="DMND01000207">
    <property type="protein sequence ID" value="HAN29043.1"/>
    <property type="molecule type" value="Genomic_DNA"/>
</dbReference>
<reference evidence="2 3" key="1">
    <citation type="journal article" date="2018" name="Nat. Biotechnol.">
        <title>A standardized bacterial taxonomy based on genome phylogeny substantially revises the tree of life.</title>
        <authorList>
            <person name="Parks D.H."/>
            <person name="Chuvochina M."/>
            <person name="Waite D.W."/>
            <person name="Rinke C."/>
            <person name="Skarshewski A."/>
            <person name="Chaumeil P.A."/>
            <person name="Hugenholtz P."/>
        </authorList>
    </citation>
    <scope>NUCLEOTIDE SEQUENCE [LARGE SCALE GENOMIC DNA]</scope>
    <source>
        <strain evidence="2">UBA9158</strain>
    </source>
</reference>
<name>A0A3C1KRC8_9GAMM</name>
<evidence type="ECO:0000313" key="3">
    <source>
        <dbReference type="Proteomes" id="UP000259273"/>
    </source>
</evidence>
<proteinExistence type="predicted"/>
<dbReference type="InterPro" id="IPR018750">
    <property type="entry name" value="DUF2306_membrane"/>
</dbReference>
<protein>
    <recommendedName>
        <fullName evidence="4">DUF2306 domain-containing protein</fullName>
    </recommendedName>
</protein>
<feature type="transmembrane region" description="Helical" evidence="1">
    <location>
        <begin position="34"/>
        <end position="52"/>
    </location>
</feature>
<organism evidence="2 3">
    <name type="scientific">Haliea salexigens</name>
    <dbReference type="NCBI Taxonomy" id="287487"/>
    <lineage>
        <taxon>Bacteria</taxon>
        <taxon>Pseudomonadati</taxon>
        <taxon>Pseudomonadota</taxon>
        <taxon>Gammaproteobacteria</taxon>
        <taxon>Cellvibrionales</taxon>
        <taxon>Halieaceae</taxon>
        <taxon>Haliea</taxon>
    </lineage>
</organism>
<dbReference type="Pfam" id="PF10067">
    <property type="entry name" value="DUF2306"/>
    <property type="match status" value="1"/>
</dbReference>
<accession>A0A3C1KRC8</accession>